<dbReference type="InterPro" id="IPR014816">
    <property type="entry name" value="tRNA_MeTrfase_Gcd14"/>
</dbReference>
<feature type="compositionally biased region" description="Polar residues" evidence="10">
    <location>
        <begin position="177"/>
        <end position="200"/>
    </location>
</feature>
<dbReference type="EMBL" id="JBBXMP010000014">
    <property type="protein sequence ID" value="KAL0069142.1"/>
    <property type="molecule type" value="Genomic_DNA"/>
</dbReference>
<feature type="compositionally biased region" description="Basic and acidic residues" evidence="10">
    <location>
        <begin position="91"/>
        <end position="100"/>
    </location>
</feature>
<name>A0ABR3A706_9AGAR</name>
<feature type="domain" description="tRNA (adenine(58)-N(1))-methyltransferase catalytic subunit TRM61 C-terminal" evidence="11">
    <location>
        <begin position="24"/>
        <end position="107"/>
    </location>
</feature>
<feature type="compositionally biased region" description="Polar residues" evidence="10">
    <location>
        <begin position="11"/>
        <end position="25"/>
    </location>
</feature>
<evidence type="ECO:0000313" key="13">
    <source>
        <dbReference type="Proteomes" id="UP001437256"/>
    </source>
</evidence>
<dbReference type="InterPro" id="IPR049470">
    <property type="entry name" value="TRM61_C"/>
</dbReference>
<gene>
    <name evidence="12" type="primary">TRM61</name>
    <name evidence="12" type="ORF">AAF712_003828</name>
</gene>
<evidence type="ECO:0000256" key="2">
    <source>
        <dbReference type="ARBA" id="ARBA00012796"/>
    </source>
</evidence>
<keyword evidence="7" id="KW-0819">tRNA processing</keyword>
<reference evidence="12 13" key="1">
    <citation type="submission" date="2024-05" db="EMBL/GenBank/DDBJ databases">
        <title>A draft genome resource for the thread blight pathogen Marasmius tenuissimus strain MS-2.</title>
        <authorList>
            <person name="Yulfo-Soto G.E."/>
            <person name="Baruah I.K."/>
            <person name="Amoako-Attah I."/>
            <person name="Bukari Y."/>
            <person name="Meinhardt L.W."/>
            <person name="Bailey B.A."/>
            <person name="Cohen S.P."/>
        </authorList>
    </citation>
    <scope>NUCLEOTIDE SEQUENCE [LARGE SCALE GENOMIC DNA]</scope>
    <source>
        <strain evidence="12 13">MS-2</strain>
    </source>
</reference>
<keyword evidence="5 12" id="KW-0808">Transferase</keyword>
<evidence type="ECO:0000259" key="11">
    <source>
        <dbReference type="Pfam" id="PF08704"/>
    </source>
</evidence>
<evidence type="ECO:0000256" key="10">
    <source>
        <dbReference type="SAM" id="MobiDB-lite"/>
    </source>
</evidence>
<feature type="region of interest" description="Disordered" evidence="10">
    <location>
        <begin position="1"/>
        <end position="26"/>
    </location>
</feature>
<evidence type="ECO:0000256" key="4">
    <source>
        <dbReference type="ARBA" id="ARBA00022603"/>
    </source>
</evidence>
<keyword evidence="8" id="KW-0539">Nucleus</keyword>
<dbReference type="PANTHER" id="PTHR12133:SF2">
    <property type="entry name" value="TRNA (ADENINE(58)-N(1))-METHYLTRANSFERASE CATALYTIC SUBUNIT TRMT61A"/>
    <property type="match status" value="1"/>
</dbReference>
<comment type="subcellular location">
    <subcellularLocation>
        <location evidence="1">Nucleus</location>
    </subcellularLocation>
</comment>
<protein>
    <recommendedName>
        <fullName evidence="3">tRNA (adenine(58)-N(1))-methyltransferase catalytic subunit TRM61</fullName>
        <ecNumber evidence="2">2.1.1.220</ecNumber>
    </recommendedName>
    <alternativeName>
        <fullName evidence="9">tRNA(m1A58)-methyltransferase subunit TRM61</fullName>
    </alternativeName>
</protein>
<evidence type="ECO:0000256" key="6">
    <source>
        <dbReference type="ARBA" id="ARBA00022691"/>
    </source>
</evidence>
<dbReference type="PROSITE" id="PS51620">
    <property type="entry name" value="SAM_TRM61"/>
    <property type="match status" value="1"/>
</dbReference>
<dbReference type="Gene3D" id="3.40.50.150">
    <property type="entry name" value="Vaccinia Virus protein VP39"/>
    <property type="match status" value="1"/>
</dbReference>
<keyword evidence="4 12" id="KW-0489">Methyltransferase</keyword>
<proteinExistence type="predicted"/>
<evidence type="ECO:0000256" key="3">
    <source>
        <dbReference type="ARBA" id="ARBA00015963"/>
    </source>
</evidence>
<evidence type="ECO:0000256" key="7">
    <source>
        <dbReference type="ARBA" id="ARBA00022694"/>
    </source>
</evidence>
<sequence>MGFYPLELPSPTATSARKASPSKTLPTLKDRTTRICCFSPCMEQVMRTVSALNDAGFTEITMYETLLRPHEVSSAPPLVSINEIGEKIKQSEARREEKRLKQIAQGHRGGSGTGKKGKRKHEEDEVPIEGDPETKRAKTEDADDEEPNGPTAVVVSEPKQEEDVEMTVSPDTAPGEATSTSAPTPKAQVENSSTTKQPSRPQRKRNMVGDPSAVTLSRVMPEVRGHTSYLTFARLLPGSFGLQEDDGDNGKESGPEPQLGASSADAEMTVAA</sequence>
<dbReference type="EC" id="2.1.1.220" evidence="2"/>
<feature type="region of interest" description="Disordered" evidence="10">
    <location>
        <begin position="91"/>
        <end position="223"/>
    </location>
</feature>
<dbReference type="Pfam" id="PF08704">
    <property type="entry name" value="GCD14"/>
    <property type="match status" value="1"/>
</dbReference>
<dbReference type="PANTHER" id="PTHR12133">
    <property type="entry name" value="TRNA (ADENINE(58)-N(1))-METHYLTRANSFERASE"/>
    <property type="match status" value="1"/>
</dbReference>
<organism evidence="12 13">
    <name type="scientific">Marasmius tenuissimus</name>
    <dbReference type="NCBI Taxonomy" id="585030"/>
    <lineage>
        <taxon>Eukaryota</taxon>
        <taxon>Fungi</taxon>
        <taxon>Dikarya</taxon>
        <taxon>Basidiomycota</taxon>
        <taxon>Agaricomycotina</taxon>
        <taxon>Agaricomycetes</taxon>
        <taxon>Agaricomycetidae</taxon>
        <taxon>Agaricales</taxon>
        <taxon>Marasmiineae</taxon>
        <taxon>Marasmiaceae</taxon>
        <taxon>Marasmius</taxon>
    </lineage>
</organism>
<keyword evidence="6" id="KW-0949">S-adenosyl-L-methionine</keyword>
<evidence type="ECO:0000256" key="1">
    <source>
        <dbReference type="ARBA" id="ARBA00004123"/>
    </source>
</evidence>
<keyword evidence="13" id="KW-1185">Reference proteome</keyword>
<feature type="region of interest" description="Disordered" evidence="10">
    <location>
        <begin position="235"/>
        <end position="272"/>
    </location>
</feature>
<dbReference type="SUPFAM" id="SSF53335">
    <property type="entry name" value="S-adenosyl-L-methionine-dependent methyltransferases"/>
    <property type="match status" value="1"/>
</dbReference>
<accession>A0ABR3A706</accession>
<evidence type="ECO:0000256" key="9">
    <source>
        <dbReference type="ARBA" id="ARBA00033309"/>
    </source>
</evidence>
<dbReference type="GO" id="GO:0030731">
    <property type="term" value="F:guanidinoacetate N-methyltransferase activity"/>
    <property type="evidence" value="ECO:0007669"/>
    <property type="project" value="UniProtKB-EC"/>
</dbReference>
<evidence type="ECO:0000256" key="5">
    <source>
        <dbReference type="ARBA" id="ARBA00022679"/>
    </source>
</evidence>
<dbReference type="Proteomes" id="UP001437256">
    <property type="component" value="Unassembled WGS sequence"/>
</dbReference>
<evidence type="ECO:0000313" key="12">
    <source>
        <dbReference type="EMBL" id="KAL0069142.1"/>
    </source>
</evidence>
<comment type="caution">
    <text evidence="12">The sequence shown here is derived from an EMBL/GenBank/DDBJ whole genome shotgun (WGS) entry which is preliminary data.</text>
</comment>
<dbReference type="GO" id="GO:0032259">
    <property type="term" value="P:methylation"/>
    <property type="evidence" value="ECO:0007669"/>
    <property type="project" value="UniProtKB-KW"/>
</dbReference>
<dbReference type="InterPro" id="IPR029063">
    <property type="entry name" value="SAM-dependent_MTases_sf"/>
</dbReference>
<evidence type="ECO:0000256" key="8">
    <source>
        <dbReference type="ARBA" id="ARBA00023242"/>
    </source>
</evidence>